<comment type="caution">
    <text evidence="8">The sequence shown here is derived from an EMBL/GenBank/DDBJ whole genome shotgun (WGS) entry which is preliminary data.</text>
</comment>
<keyword evidence="4 5" id="KW-0539">Nucleus</keyword>
<evidence type="ECO:0000256" key="2">
    <source>
        <dbReference type="ARBA" id="ARBA00022478"/>
    </source>
</evidence>
<feature type="compositionally biased region" description="Basic residues" evidence="6">
    <location>
        <begin position="63"/>
        <end position="73"/>
    </location>
</feature>
<feature type="region of interest" description="Disordered" evidence="6">
    <location>
        <begin position="1"/>
        <end position="119"/>
    </location>
</feature>
<keyword evidence="9" id="KW-1185">Reference proteome</keyword>
<organism evidence="8 9">
    <name type="scientific">Phaeomoniella chlamydospora</name>
    <name type="common">Phaeoacremonium chlamydosporum</name>
    <dbReference type="NCBI Taxonomy" id="158046"/>
    <lineage>
        <taxon>Eukaryota</taxon>
        <taxon>Fungi</taxon>
        <taxon>Dikarya</taxon>
        <taxon>Ascomycota</taxon>
        <taxon>Pezizomycotina</taxon>
        <taxon>Eurotiomycetes</taxon>
        <taxon>Chaetothyriomycetidae</taxon>
        <taxon>Phaeomoniellales</taxon>
        <taxon>Phaeomoniellaceae</taxon>
        <taxon>Phaeomoniella</taxon>
    </lineage>
</organism>
<evidence type="ECO:0000256" key="5">
    <source>
        <dbReference type="RuleBase" id="RU369086"/>
    </source>
</evidence>
<dbReference type="GO" id="GO:0006362">
    <property type="term" value="P:transcription elongation by RNA polymerase I"/>
    <property type="evidence" value="ECO:0007669"/>
    <property type="project" value="TreeGrafter"/>
</dbReference>
<dbReference type="GO" id="GO:0005736">
    <property type="term" value="C:RNA polymerase I complex"/>
    <property type="evidence" value="ECO:0007669"/>
    <property type="project" value="TreeGrafter"/>
</dbReference>
<protein>
    <recommendedName>
        <fullName evidence="5">DNA-directed RNA polymerase subunit</fullName>
    </recommendedName>
</protein>
<evidence type="ECO:0000256" key="4">
    <source>
        <dbReference type="ARBA" id="ARBA00023242"/>
    </source>
</evidence>
<evidence type="ECO:0000256" key="1">
    <source>
        <dbReference type="ARBA" id="ARBA00004123"/>
    </source>
</evidence>
<proteinExistence type="predicted"/>
<evidence type="ECO:0000313" key="8">
    <source>
        <dbReference type="EMBL" id="KKY22804.1"/>
    </source>
</evidence>
<accession>A0A0G2EKC8</accession>
<dbReference type="Proteomes" id="UP000053317">
    <property type="component" value="Unassembled WGS sequence"/>
</dbReference>
<reference evidence="8 9" key="1">
    <citation type="submission" date="2015-05" db="EMBL/GenBank/DDBJ databases">
        <title>Distinctive expansion of gene families associated with plant cell wall degradation and secondary metabolism in the genomes of grapevine trunk pathogens.</title>
        <authorList>
            <person name="Lawrence D.P."/>
            <person name="Travadon R."/>
            <person name="Rolshausen P.E."/>
            <person name="Baumgartner K."/>
        </authorList>
    </citation>
    <scope>NUCLEOTIDE SEQUENCE [LARGE SCALE GENOMIC DNA]</scope>
    <source>
        <strain evidence="8">UCRPC4</strain>
    </source>
</reference>
<feature type="compositionally biased region" description="Basic and acidic residues" evidence="6">
    <location>
        <begin position="86"/>
        <end position="99"/>
    </location>
</feature>
<name>A0A0G2EKC8_PHACM</name>
<comment type="function">
    <text evidence="5">DNA-dependent RNA polymerase which catalyzes the transcription of DNA into RNA using the four ribonucleoside triphosphates as substrates.</text>
</comment>
<feature type="region of interest" description="Disordered" evidence="6">
    <location>
        <begin position="188"/>
        <end position="209"/>
    </location>
</feature>
<dbReference type="Gene3D" id="3.30.1490.120">
    <property type="entry name" value="RNA polymerase Rpb7-like, N-terminal domain"/>
    <property type="match status" value="1"/>
</dbReference>
<feature type="compositionally biased region" description="Basic and acidic residues" evidence="6">
    <location>
        <begin position="415"/>
        <end position="424"/>
    </location>
</feature>
<dbReference type="InterPro" id="IPR041178">
    <property type="entry name" value="RPA43_OB"/>
</dbReference>
<dbReference type="GO" id="GO:0006352">
    <property type="term" value="P:DNA-templated transcription initiation"/>
    <property type="evidence" value="ECO:0007669"/>
    <property type="project" value="UniProtKB-UniRule"/>
</dbReference>
<feature type="region of interest" description="Disordered" evidence="6">
    <location>
        <begin position="284"/>
        <end position="330"/>
    </location>
</feature>
<dbReference type="Pfam" id="PF17875">
    <property type="entry name" value="RPA43_OB"/>
    <property type="match status" value="1"/>
</dbReference>
<feature type="domain" description="RPA43 OB" evidence="7">
    <location>
        <begin position="237"/>
        <end position="381"/>
    </location>
</feature>
<evidence type="ECO:0000256" key="3">
    <source>
        <dbReference type="ARBA" id="ARBA00023163"/>
    </source>
</evidence>
<dbReference type="InterPro" id="IPR036898">
    <property type="entry name" value="RNA_pol_Rpb7-like_N_sf"/>
</dbReference>
<keyword evidence="3 5" id="KW-0804">Transcription</keyword>
<comment type="subcellular location">
    <subcellularLocation>
        <location evidence="1 5">Nucleus</location>
    </subcellularLocation>
</comment>
<dbReference type="PANTHER" id="PTHR12709:SF5">
    <property type="entry name" value="DNA-DIRECTED RNA POLYMERASE I SUBUNIT RPA43"/>
    <property type="match status" value="1"/>
</dbReference>
<feature type="compositionally biased region" description="Polar residues" evidence="6">
    <location>
        <begin position="104"/>
        <end position="119"/>
    </location>
</feature>
<reference evidence="8 9" key="2">
    <citation type="submission" date="2015-05" db="EMBL/GenBank/DDBJ databases">
        <authorList>
            <person name="Morales-Cruz A."/>
            <person name="Amrine K.C."/>
            <person name="Cantu D."/>
        </authorList>
    </citation>
    <scope>NUCLEOTIDE SEQUENCE [LARGE SCALE GENOMIC DNA]</scope>
    <source>
        <strain evidence="8">UCRPC4</strain>
    </source>
</reference>
<feature type="compositionally biased region" description="Basic residues" evidence="6">
    <location>
        <begin position="446"/>
        <end position="455"/>
    </location>
</feature>
<evidence type="ECO:0000256" key="6">
    <source>
        <dbReference type="SAM" id="MobiDB-lite"/>
    </source>
</evidence>
<feature type="compositionally biased region" description="Basic and acidic residues" evidence="6">
    <location>
        <begin position="387"/>
        <end position="408"/>
    </location>
</feature>
<evidence type="ECO:0000313" key="9">
    <source>
        <dbReference type="Proteomes" id="UP000053317"/>
    </source>
</evidence>
<dbReference type="PANTHER" id="PTHR12709">
    <property type="entry name" value="DNA-DIRECTED RNA POLYMERASE II, III"/>
    <property type="match status" value="1"/>
</dbReference>
<dbReference type="AlphaFoldDB" id="A0A0G2EKC8"/>
<keyword evidence="2 5" id="KW-0240">DNA-directed RNA polymerase</keyword>
<evidence type="ECO:0000259" key="7">
    <source>
        <dbReference type="Pfam" id="PF17875"/>
    </source>
</evidence>
<dbReference type="OrthoDB" id="10250504at2759"/>
<gene>
    <name evidence="8" type="ORF">UCRPC4_g03130</name>
</gene>
<dbReference type="InterPro" id="IPR045113">
    <property type="entry name" value="Rpb7-like"/>
</dbReference>
<dbReference type="EMBL" id="LCWF01000073">
    <property type="protein sequence ID" value="KKY22804.1"/>
    <property type="molecule type" value="Genomic_DNA"/>
</dbReference>
<dbReference type="Gene3D" id="2.40.50.1060">
    <property type="match status" value="1"/>
</dbReference>
<feature type="region of interest" description="Disordered" evidence="6">
    <location>
        <begin position="386"/>
        <end position="455"/>
    </location>
</feature>
<sequence length="455" mass="50345">MSDEAGADAQAVSPIPTEKVKKKRKHADDERSKSSKKKRKHTSEEPAQEIEHDEPVTATAIKAQKKEKNKKKKEISLLSPETSPSKLKEDRLESQESHEATSIPEKTSMTPPPSQSQNVELGSVEGRVCSPFFSKRASQLVPLPPIAISTSTALSSLVAQHISPLLLAYHPPLESVILSFSDPVLSSKEPSDVDVISPEPRTANDPSDVKELPLAHSRDEHGVSFIWLTVTFLLFAPNPGDVLEGYVNVASRGHVGLMSYNVFQVSVHPNRIPKSWEWIEPEGVSEKKKPKTTKLRDEDSSPAQSEDTPADSDADQAFETAPEDNIPAENKAAPIEETGYFIIKPSNEKVLGPIKYRVIDIDMVPGLSSDKWSLQLHGTLLNDEAEATVREEERQRWERAERQRKEGPRLQQSSNDKHRTTKPADDEDITMTGALGPKIETPVKGSSKKHKSRKA</sequence>